<keyword evidence="3" id="KW-1185">Reference proteome</keyword>
<name>A0ABX8V5T2_9FLAO</name>
<feature type="transmembrane region" description="Helical" evidence="1">
    <location>
        <begin position="197"/>
        <end position="214"/>
    </location>
</feature>
<evidence type="ECO:0000256" key="1">
    <source>
        <dbReference type="SAM" id="Phobius"/>
    </source>
</evidence>
<keyword evidence="1" id="KW-1133">Transmembrane helix</keyword>
<organism evidence="2 3">
    <name type="scientific">Flavobacterium litorale</name>
    <dbReference type="NCBI Taxonomy" id="2856519"/>
    <lineage>
        <taxon>Bacteria</taxon>
        <taxon>Pseudomonadati</taxon>
        <taxon>Bacteroidota</taxon>
        <taxon>Flavobacteriia</taxon>
        <taxon>Flavobacteriales</taxon>
        <taxon>Flavobacteriaceae</taxon>
        <taxon>Flavobacterium</taxon>
    </lineage>
</organism>
<dbReference type="EMBL" id="CP080429">
    <property type="protein sequence ID" value="QYJ68190.1"/>
    <property type="molecule type" value="Genomic_DNA"/>
</dbReference>
<evidence type="ECO:0000313" key="3">
    <source>
        <dbReference type="Proteomes" id="UP000825381"/>
    </source>
</evidence>
<accession>A0ABX8V5T2</accession>
<keyword evidence="1" id="KW-0812">Transmembrane</keyword>
<proteinExistence type="predicted"/>
<sequence length="215" mass="24823">MNDTFTSFRKFPDASQAKGLEQFLKENNIESLFIDNSPRLGSAFGGEMQKEYEIQLKQRDFEKATLLLEELAKEEVNQLPDDYYLLEFTDDELIDVIVKKDEWNEFDYLLAIRLLKERGKTIDEELINSLNKKRIEDLAKPESDQTAWIIAGYAFAIMGGLLGLITGYVIWTADKTLPNGEKVYTYTKRDRKHGKRIVILSLIVLPVLVAYRIFG</sequence>
<gene>
    <name evidence="2" type="ORF">K1I41_11780</name>
</gene>
<reference evidence="2 3" key="1">
    <citation type="submission" date="2021-07" db="EMBL/GenBank/DDBJ databases">
        <title>Flavobacterium WSW3-B6 sp.nov, isolated from seaweed.</title>
        <authorList>
            <person name="Muhammad N."/>
            <person name="Ho H."/>
            <person name="Lee Y.-J."/>
            <person name="Nguyen T."/>
            <person name="Ho J."/>
            <person name="Kim S.-G."/>
        </authorList>
    </citation>
    <scope>NUCLEOTIDE SEQUENCE [LARGE SCALE GENOMIC DNA]</scope>
    <source>
        <strain evidence="2 3">WSW3-B6</strain>
    </source>
</reference>
<evidence type="ECO:0000313" key="2">
    <source>
        <dbReference type="EMBL" id="QYJ68190.1"/>
    </source>
</evidence>
<dbReference type="RefSeq" id="WP_220640534.1">
    <property type="nucleotide sequence ID" value="NZ_CP080429.1"/>
</dbReference>
<protein>
    <recommendedName>
        <fullName evidence="4">DUF2007 domain-containing protein</fullName>
    </recommendedName>
</protein>
<dbReference type="Proteomes" id="UP000825381">
    <property type="component" value="Chromosome"/>
</dbReference>
<keyword evidence="1" id="KW-0472">Membrane</keyword>
<feature type="transmembrane region" description="Helical" evidence="1">
    <location>
        <begin position="147"/>
        <end position="171"/>
    </location>
</feature>
<evidence type="ECO:0008006" key="4">
    <source>
        <dbReference type="Google" id="ProtNLM"/>
    </source>
</evidence>